<keyword evidence="1" id="KW-1133">Transmembrane helix</keyword>
<accession>A0ABN8KHK2</accession>
<dbReference type="Proteomes" id="UP000838308">
    <property type="component" value="Unassembled WGS sequence"/>
</dbReference>
<keyword evidence="3" id="KW-1185">Reference proteome</keyword>
<evidence type="ECO:0000256" key="1">
    <source>
        <dbReference type="SAM" id="Phobius"/>
    </source>
</evidence>
<feature type="transmembrane region" description="Helical" evidence="1">
    <location>
        <begin position="12"/>
        <end position="31"/>
    </location>
</feature>
<proteinExistence type="predicted"/>
<sequence length="139" mass="16394">MEKGNESSNNMFLWYPAAIQLVMLVQALGFTSHSFPWFAFFTNCRFIIKSFYIETILSKNITILLKRERSYNIKISQFNHINEEVVIHLEAVGSLEQALLEQLEQELSFSFVPSFLLPCLHHEYETQQQLSFLEMFLNY</sequence>
<protein>
    <submittedName>
        <fullName evidence="2">Uncharacterized protein</fullName>
    </submittedName>
</protein>
<evidence type="ECO:0000313" key="2">
    <source>
        <dbReference type="EMBL" id="CAH2712906.1"/>
    </source>
</evidence>
<organism evidence="2 3">
    <name type="scientific">Neobacillus rhizosphaerae</name>
    <dbReference type="NCBI Taxonomy" id="2880965"/>
    <lineage>
        <taxon>Bacteria</taxon>
        <taxon>Bacillati</taxon>
        <taxon>Bacillota</taxon>
        <taxon>Bacilli</taxon>
        <taxon>Bacillales</taxon>
        <taxon>Bacillaceae</taxon>
        <taxon>Neobacillus</taxon>
    </lineage>
</organism>
<keyword evidence="1" id="KW-0812">Transmembrane</keyword>
<evidence type="ECO:0000313" key="3">
    <source>
        <dbReference type="Proteomes" id="UP000838308"/>
    </source>
</evidence>
<reference evidence="2" key="1">
    <citation type="submission" date="2022-04" db="EMBL/GenBank/DDBJ databases">
        <authorList>
            <person name="Criscuolo A."/>
        </authorList>
    </citation>
    <scope>NUCLEOTIDE SEQUENCE</scope>
    <source>
        <strain evidence="2">CIP111895</strain>
    </source>
</reference>
<comment type="caution">
    <text evidence="2">The sequence shown here is derived from an EMBL/GenBank/DDBJ whole genome shotgun (WGS) entry which is preliminary data.</text>
</comment>
<gene>
    <name evidence="2" type="ORF">BACCIP111895_00039</name>
</gene>
<keyword evidence="1" id="KW-0472">Membrane</keyword>
<dbReference type="EMBL" id="CALBWS010000001">
    <property type="protein sequence ID" value="CAH2712906.1"/>
    <property type="molecule type" value="Genomic_DNA"/>
</dbReference>
<name>A0ABN8KHK2_9BACI</name>